<dbReference type="Proteomes" id="UP000278627">
    <property type="component" value="Unassembled WGS sequence"/>
</dbReference>
<protein>
    <submittedName>
        <fullName evidence="3">BRCA1-A complex subunit BRE</fullName>
    </submittedName>
</protein>
<dbReference type="STRING" id="6280.A0A0N4U0A6"/>
<name>A0A0N4U0A6_BRUPA</name>
<reference evidence="1 2" key="2">
    <citation type="submission" date="2018-11" db="EMBL/GenBank/DDBJ databases">
        <authorList>
            <consortium name="Pathogen Informatics"/>
        </authorList>
    </citation>
    <scope>NUCLEOTIDE SEQUENCE [LARGE SCALE GENOMIC DNA]</scope>
</reference>
<proteinExistence type="predicted"/>
<organism evidence="3">
    <name type="scientific">Brugia pahangi</name>
    <name type="common">Filarial nematode worm</name>
    <dbReference type="NCBI Taxonomy" id="6280"/>
    <lineage>
        <taxon>Eukaryota</taxon>
        <taxon>Metazoa</taxon>
        <taxon>Ecdysozoa</taxon>
        <taxon>Nematoda</taxon>
        <taxon>Chromadorea</taxon>
        <taxon>Rhabditida</taxon>
        <taxon>Spirurina</taxon>
        <taxon>Spiruromorpha</taxon>
        <taxon>Filarioidea</taxon>
        <taxon>Onchocercidae</taxon>
        <taxon>Brugia</taxon>
    </lineage>
</organism>
<dbReference type="AlphaFoldDB" id="A0A0N4U0A6"/>
<evidence type="ECO:0000313" key="2">
    <source>
        <dbReference type="Proteomes" id="UP000278627"/>
    </source>
</evidence>
<evidence type="ECO:0000313" key="3">
    <source>
        <dbReference type="WBParaSite" id="BPAG_0001472601-mRNA-1"/>
    </source>
</evidence>
<dbReference type="WBParaSite" id="BPAG_0001472601-mRNA-1">
    <property type="protein sequence ID" value="BPAG_0001472601-mRNA-1"/>
    <property type="gene ID" value="BPAG_0001472601"/>
</dbReference>
<keyword evidence="2" id="KW-1185">Reference proteome</keyword>
<dbReference type="EMBL" id="UZAD01013922">
    <property type="protein sequence ID" value="VDN95839.1"/>
    <property type="molecule type" value="Genomic_DNA"/>
</dbReference>
<sequence length="180" mass="20549">LFGKVVSRGYEFEPGAYAEERFIKIAAPYSIGPPAQFVSFQDNLFNLHRVKWRLKELTNAVDSILKEFENGDSVLLFRFNFSKICACLRELHGQIFFLPSNYNECYSVGPLCSALQIRYPPLYSGRTAESISQLMEQILNESLGPLCSALQIRYPPLYSGRTAESISQLMEQILNESRKF</sequence>
<accession>A0A0N4U0A6</accession>
<evidence type="ECO:0000313" key="1">
    <source>
        <dbReference type="EMBL" id="VDN95839.1"/>
    </source>
</evidence>
<reference evidence="3" key="1">
    <citation type="submission" date="2017-02" db="UniProtKB">
        <authorList>
            <consortium name="WormBaseParasite"/>
        </authorList>
    </citation>
    <scope>IDENTIFICATION</scope>
</reference>
<gene>
    <name evidence="1" type="ORF">BPAG_LOCUS14654</name>
</gene>